<reference evidence="2" key="1">
    <citation type="journal article" date="2015" name="Nat. Genet.">
        <title>The genome and transcriptome of the zoonotic hookworm Ancylostoma ceylanicum identify infection-specific gene families.</title>
        <authorList>
            <person name="Schwarz E.M."/>
            <person name="Hu Y."/>
            <person name="Antoshechkin I."/>
            <person name="Miller M.M."/>
            <person name="Sternberg P.W."/>
            <person name="Aroian R.V."/>
        </authorList>
    </citation>
    <scope>NUCLEOTIDE SEQUENCE</scope>
    <source>
        <strain evidence="2">HY135</strain>
    </source>
</reference>
<dbReference type="AlphaFoldDB" id="A0A016WCG8"/>
<accession>A0A016WCG8</accession>
<organism evidence="1 2">
    <name type="scientific">Ancylostoma ceylanicum</name>
    <dbReference type="NCBI Taxonomy" id="53326"/>
    <lineage>
        <taxon>Eukaryota</taxon>
        <taxon>Metazoa</taxon>
        <taxon>Ecdysozoa</taxon>
        <taxon>Nematoda</taxon>
        <taxon>Chromadorea</taxon>
        <taxon>Rhabditida</taxon>
        <taxon>Rhabditina</taxon>
        <taxon>Rhabditomorpha</taxon>
        <taxon>Strongyloidea</taxon>
        <taxon>Ancylostomatidae</taxon>
        <taxon>Ancylostomatinae</taxon>
        <taxon>Ancylostoma</taxon>
    </lineage>
</organism>
<proteinExistence type="predicted"/>
<gene>
    <name evidence="1" type="primary">Acey_s0784.g2338</name>
    <name evidence="1" type="ORF">Y032_0784g2338</name>
</gene>
<name>A0A016WCG8_9BILA</name>
<comment type="caution">
    <text evidence="1">The sequence shown here is derived from an EMBL/GenBank/DDBJ whole genome shotgun (WGS) entry which is preliminary data.</text>
</comment>
<protein>
    <submittedName>
        <fullName evidence="1">Uncharacterized protein</fullName>
    </submittedName>
</protein>
<evidence type="ECO:0000313" key="2">
    <source>
        <dbReference type="Proteomes" id="UP000024635"/>
    </source>
</evidence>
<dbReference type="Proteomes" id="UP000024635">
    <property type="component" value="Unassembled WGS sequence"/>
</dbReference>
<dbReference type="EMBL" id="JARK01000384">
    <property type="protein sequence ID" value="EYC37509.1"/>
    <property type="molecule type" value="Genomic_DNA"/>
</dbReference>
<evidence type="ECO:0000313" key="1">
    <source>
        <dbReference type="EMBL" id="EYC37509.1"/>
    </source>
</evidence>
<sequence length="172" mass="19994">MELEELEPTPMQEADIKFRILASGVLEILDKYKRQRYCNMTREQWEGFRRLREITDSGSIRLSSYGKFPLIDRAWEAESFDLTKLLAYFNKNKTTTHSLVPHVGADVFNISHGLIQFPTRGGTMYDVAVSDNEFQHSAFVDFLFRLRNGCSWIHQKIFWVRTGVGELVHSVT</sequence>
<keyword evidence="2" id="KW-1185">Reference proteome</keyword>